<evidence type="ECO:0000259" key="3">
    <source>
        <dbReference type="Pfam" id="PF13239"/>
    </source>
</evidence>
<feature type="domain" description="2TM" evidence="3">
    <location>
        <begin position="80"/>
        <end position="159"/>
    </location>
</feature>
<evidence type="ECO:0000313" key="4">
    <source>
        <dbReference type="EMBL" id="MEG3435897.1"/>
    </source>
</evidence>
<evidence type="ECO:0000256" key="2">
    <source>
        <dbReference type="SAM" id="Phobius"/>
    </source>
</evidence>
<protein>
    <submittedName>
        <fullName evidence="4">2TM domain-containing protein</fullName>
    </submittedName>
</protein>
<feature type="region of interest" description="Disordered" evidence="1">
    <location>
        <begin position="1"/>
        <end position="22"/>
    </location>
</feature>
<comment type="caution">
    <text evidence="4">The sequence shown here is derived from an EMBL/GenBank/DDBJ whole genome shotgun (WGS) entry which is preliminary data.</text>
</comment>
<organism evidence="4 5">
    <name type="scientific">Pannus brasiliensis CCIBt3594</name>
    <dbReference type="NCBI Taxonomy" id="1427578"/>
    <lineage>
        <taxon>Bacteria</taxon>
        <taxon>Bacillati</taxon>
        <taxon>Cyanobacteriota</taxon>
        <taxon>Cyanophyceae</taxon>
        <taxon>Oscillatoriophycideae</taxon>
        <taxon>Chroococcales</taxon>
        <taxon>Microcystaceae</taxon>
        <taxon>Pannus</taxon>
    </lineage>
</organism>
<dbReference type="Pfam" id="PF13239">
    <property type="entry name" value="2TM"/>
    <property type="match status" value="1"/>
</dbReference>
<dbReference type="InterPro" id="IPR025698">
    <property type="entry name" value="2TM_dom"/>
</dbReference>
<dbReference type="Proteomes" id="UP001328733">
    <property type="component" value="Unassembled WGS sequence"/>
</dbReference>
<dbReference type="RefSeq" id="WP_332863344.1">
    <property type="nucleotide sequence ID" value="NZ_JBAFSM010000002.1"/>
</dbReference>
<feature type="transmembrane region" description="Helical" evidence="2">
    <location>
        <begin position="99"/>
        <end position="122"/>
    </location>
</feature>
<keyword evidence="5" id="KW-1185">Reference proteome</keyword>
<gene>
    <name evidence="4" type="ORF">V0288_02095</name>
</gene>
<accession>A0AAW9QNT4</accession>
<evidence type="ECO:0000256" key="1">
    <source>
        <dbReference type="SAM" id="MobiDB-lite"/>
    </source>
</evidence>
<sequence length="176" mass="20842">MEEEPSLHDPTMYPADLPTPKSYSQEEVQEILYLAISRQVDKGEITREQLLEIAEELAIESQDLEAAEREWKQSKLIHVKRREFDLYRQGRLKEQTTRYLIVNGFLVAINLISAGTISWVIYPALMMAIPLSLSAWKTYQREGQTYERDFQRWKIQQEVKESFTSLWTRIKKFLQL</sequence>
<name>A0AAW9QNT4_9CHRO</name>
<proteinExistence type="predicted"/>
<dbReference type="AlphaFoldDB" id="A0AAW9QNT4"/>
<keyword evidence="2" id="KW-0472">Membrane</keyword>
<reference evidence="4 5" key="1">
    <citation type="submission" date="2024-01" db="EMBL/GenBank/DDBJ databases">
        <title>Genomic insights into the taxonomy and metabolism of the cyanobacterium Pannus brasiliensis CCIBt3594.</title>
        <authorList>
            <person name="Machado M."/>
            <person name="Botero N.B."/>
            <person name="Andreote A.P.D."/>
            <person name="Feitosa A.M.T."/>
            <person name="Popin R."/>
            <person name="Sivonen K."/>
            <person name="Fiore M.F."/>
        </authorList>
    </citation>
    <scope>NUCLEOTIDE SEQUENCE [LARGE SCALE GENOMIC DNA]</scope>
    <source>
        <strain evidence="4 5">CCIBt3594</strain>
    </source>
</reference>
<evidence type="ECO:0000313" key="5">
    <source>
        <dbReference type="Proteomes" id="UP001328733"/>
    </source>
</evidence>
<dbReference type="EMBL" id="JBAFSM010000002">
    <property type="protein sequence ID" value="MEG3435897.1"/>
    <property type="molecule type" value="Genomic_DNA"/>
</dbReference>
<keyword evidence="2" id="KW-1133">Transmembrane helix</keyword>
<keyword evidence="2" id="KW-0812">Transmembrane</keyword>